<dbReference type="OrthoDB" id="1937528at2759"/>
<accession>A0A2Z6LU48</accession>
<dbReference type="AlphaFoldDB" id="A0A2Z6LU48"/>
<reference evidence="3" key="1">
    <citation type="journal article" date="2017" name="Front. Plant Sci.">
        <title>Climate Clever Clovers: New Paradigm to Reduce the Environmental Footprint of Ruminants by Breeding Low Methanogenic Forages Utilizing Haplotype Variation.</title>
        <authorList>
            <person name="Kaur P."/>
            <person name="Appels R."/>
            <person name="Bayer P.E."/>
            <person name="Keeble-Gagnere G."/>
            <person name="Wang J."/>
            <person name="Hirakawa H."/>
            <person name="Shirasawa K."/>
            <person name="Vercoe P."/>
            <person name="Stefanova K."/>
            <person name="Durmic Z."/>
            <person name="Nichols P."/>
            <person name="Revell C."/>
            <person name="Isobe S.N."/>
            <person name="Edwards D."/>
            <person name="Erskine W."/>
        </authorList>
    </citation>
    <scope>NUCLEOTIDE SEQUENCE [LARGE SCALE GENOMIC DNA]</scope>
    <source>
        <strain evidence="3">cv. Daliak</strain>
    </source>
</reference>
<sequence length="610" mass="68904">MLKCWADIPGYDDFVKEKWQSFRIFGWSASEKTVGKPGSHRGKPHAGGRGEVELHLLLANIGASSKLQASMQWQKSRVTWLKEGDANSKFFRAIMSSRKRANLLVNLTVDGASIEGVNEMVSATEGAALIKPFLLDEIKAAIWDCDSYKSPGPDALIPKVESPQRVADFRPIALVSSVYKILSKVLANRLRTVIGNVVSTSQYAFIKVVWRAWIMECVTIATASVLVNRSPTDEFCFERGLRQGEGLNSMMSALVSDQLFTPYGIGPQNSVSVSHLQFADDTLLVGSWLHEAASVMNCKHGRLPFLYLGLPIGGDPRKLHFWIHNRLSGWKCKNLSVGGRLVLLKSVLSSIPVYFLSFFKAPSGGGRIRFEEGVGLIWWRNLNQIRASAGLLDSRWLVDNISRKVGYGPSTLFWLDNWLSPLARSFSRLYALAENKLIMVSEMFSLGWGVGGEVWKWRRRLLAWEEEMVVECVDCLSYVLLQDGVIDRLPTKDNLYRRGAIDTSQLSCETLCGKAEDRDHVFFQCEVYGRLWLVISKWLGYESVFHGSTDSHSSQFRGLTLFKSGSDTLETLAEKVKLQTYWWLKSSYILFDFDYAYWRLHPLCCFQHLV</sequence>
<name>A0A2Z6LU48_TRISU</name>
<protein>
    <recommendedName>
        <fullName evidence="1">Reverse transcriptase zinc-binding domain-containing protein</fullName>
    </recommendedName>
</protein>
<evidence type="ECO:0000313" key="3">
    <source>
        <dbReference type="Proteomes" id="UP000242715"/>
    </source>
</evidence>
<organism evidence="2 3">
    <name type="scientific">Trifolium subterraneum</name>
    <name type="common">Subterranean clover</name>
    <dbReference type="NCBI Taxonomy" id="3900"/>
    <lineage>
        <taxon>Eukaryota</taxon>
        <taxon>Viridiplantae</taxon>
        <taxon>Streptophyta</taxon>
        <taxon>Embryophyta</taxon>
        <taxon>Tracheophyta</taxon>
        <taxon>Spermatophyta</taxon>
        <taxon>Magnoliopsida</taxon>
        <taxon>eudicotyledons</taxon>
        <taxon>Gunneridae</taxon>
        <taxon>Pentapetalae</taxon>
        <taxon>rosids</taxon>
        <taxon>fabids</taxon>
        <taxon>Fabales</taxon>
        <taxon>Fabaceae</taxon>
        <taxon>Papilionoideae</taxon>
        <taxon>50 kb inversion clade</taxon>
        <taxon>NPAAA clade</taxon>
        <taxon>Hologalegina</taxon>
        <taxon>IRL clade</taxon>
        <taxon>Trifolieae</taxon>
        <taxon>Trifolium</taxon>
    </lineage>
</organism>
<keyword evidence="3" id="KW-1185">Reference proteome</keyword>
<proteinExistence type="predicted"/>
<evidence type="ECO:0000313" key="2">
    <source>
        <dbReference type="EMBL" id="GAU23064.1"/>
    </source>
</evidence>
<feature type="domain" description="Reverse transcriptase zinc-binding" evidence="1">
    <location>
        <begin position="464"/>
        <end position="532"/>
    </location>
</feature>
<dbReference type="PANTHER" id="PTHR33116">
    <property type="entry name" value="REVERSE TRANSCRIPTASE ZINC-BINDING DOMAIN-CONTAINING PROTEIN-RELATED-RELATED"/>
    <property type="match status" value="1"/>
</dbReference>
<dbReference type="EMBL" id="DF973263">
    <property type="protein sequence ID" value="GAU23064.1"/>
    <property type="molecule type" value="Genomic_DNA"/>
</dbReference>
<dbReference type="Proteomes" id="UP000242715">
    <property type="component" value="Unassembled WGS sequence"/>
</dbReference>
<evidence type="ECO:0000259" key="1">
    <source>
        <dbReference type="Pfam" id="PF13966"/>
    </source>
</evidence>
<dbReference type="Pfam" id="PF13966">
    <property type="entry name" value="zf-RVT"/>
    <property type="match status" value="1"/>
</dbReference>
<dbReference type="PANTHER" id="PTHR33116:SF78">
    <property type="entry name" value="OS12G0587133 PROTEIN"/>
    <property type="match status" value="1"/>
</dbReference>
<gene>
    <name evidence="2" type="ORF">TSUD_183620</name>
</gene>
<dbReference type="InterPro" id="IPR026960">
    <property type="entry name" value="RVT-Znf"/>
</dbReference>